<proteinExistence type="inferred from homology"/>
<gene>
    <name evidence="5" type="ORF">B0H15DRAFT_843669</name>
</gene>
<organism evidence="5 6">
    <name type="scientific">Mycena belliarum</name>
    <dbReference type="NCBI Taxonomy" id="1033014"/>
    <lineage>
        <taxon>Eukaryota</taxon>
        <taxon>Fungi</taxon>
        <taxon>Dikarya</taxon>
        <taxon>Basidiomycota</taxon>
        <taxon>Agaricomycotina</taxon>
        <taxon>Agaricomycetes</taxon>
        <taxon>Agaricomycetidae</taxon>
        <taxon>Agaricales</taxon>
        <taxon>Marasmiineae</taxon>
        <taxon>Mycenaceae</taxon>
        <taxon>Mycena</taxon>
    </lineage>
</organism>
<sequence length="271" mass="28883">MYPDSRMPKTAIITGSSSGIGRESAIALSKAGWNVVLTGRREEALQETASFCQSPESCLVLAGDVTDEEFVKKLFAATVSRFQRLDLLFNNAGVNSPAVPFEDLTLATFQNVISVNLTGPFLCAREAVRIYKNQTPPGGRIINNGSLSAHTPRPLSGPYTASKHGLTGLSKSLSLDGRAFDITCTQIDIGNAATVLTERMTGGVLQPDGRRAPEARFDVAHVADAVVHIASLPPDVSVPHYTIMCVPQICPRCGVDFVLTRAARAPFAGRG</sequence>
<dbReference type="PRINTS" id="PR00080">
    <property type="entry name" value="SDRFAMILY"/>
</dbReference>
<dbReference type="AlphaFoldDB" id="A0AAD6U1Y2"/>
<dbReference type="PROSITE" id="PS00061">
    <property type="entry name" value="ADH_SHORT"/>
    <property type="match status" value="1"/>
</dbReference>
<dbReference type="InterPro" id="IPR036291">
    <property type="entry name" value="NAD(P)-bd_dom_sf"/>
</dbReference>
<dbReference type="EMBL" id="JARJCN010000029">
    <property type="protein sequence ID" value="KAJ7087353.1"/>
    <property type="molecule type" value="Genomic_DNA"/>
</dbReference>
<dbReference type="PRINTS" id="PR00081">
    <property type="entry name" value="GDHRDH"/>
</dbReference>
<comment type="similarity">
    <text evidence="1 4">Belongs to the short-chain dehydrogenases/reductases (SDR) family.</text>
</comment>
<dbReference type="PANTHER" id="PTHR43669:SF3">
    <property type="entry name" value="ALCOHOL DEHYDROGENASE, PUTATIVE (AFU_ORTHOLOGUE AFUA_3G03445)-RELATED"/>
    <property type="match status" value="1"/>
</dbReference>
<dbReference type="CDD" id="cd05233">
    <property type="entry name" value="SDR_c"/>
    <property type="match status" value="1"/>
</dbReference>
<evidence type="ECO:0000313" key="5">
    <source>
        <dbReference type="EMBL" id="KAJ7087353.1"/>
    </source>
</evidence>
<name>A0AAD6U1Y2_9AGAR</name>
<evidence type="ECO:0000256" key="4">
    <source>
        <dbReference type="RuleBase" id="RU000363"/>
    </source>
</evidence>
<dbReference type="Proteomes" id="UP001222325">
    <property type="component" value="Unassembled WGS sequence"/>
</dbReference>
<protein>
    <recommendedName>
        <fullName evidence="7">Short-chain dehydrogenase/reductase SDR</fullName>
    </recommendedName>
</protein>
<dbReference type="PANTHER" id="PTHR43669">
    <property type="entry name" value="5-KETO-D-GLUCONATE 5-REDUCTASE"/>
    <property type="match status" value="1"/>
</dbReference>
<keyword evidence="2" id="KW-0521">NADP</keyword>
<evidence type="ECO:0000256" key="3">
    <source>
        <dbReference type="ARBA" id="ARBA00023002"/>
    </source>
</evidence>
<dbReference type="SUPFAM" id="SSF51735">
    <property type="entry name" value="NAD(P)-binding Rossmann-fold domains"/>
    <property type="match status" value="1"/>
</dbReference>
<keyword evidence="3" id="KW-0560">Oxidoreductase</keyword>
<reference evidence="5" key="1">
    <citation type="submission" date="2023-03" db="EMBL/GenBank/DDBJ databases">
        <title>Massive genome expansion in bonnet fungi (Mycena s.s.) driven by repeated elements and novel gene families across ecological guilds.</title>
        <authorList>
            <consortium name="Lawrence Berkeley National Laboratory"/>
            <person name="Harder C.B."/>
            <person name="Miyauchi S."/>
            <person name="Viragh M."/>
            <person name="Kuo A."/>
            <person name="Thoen E."/>
            <person name="Andreopoulos B."/>
            <person name="Lu D."/>
            <person name="Skrede I."/>
            <person name="Drula E."/>
            <person name="Henrissat B."/>
            <person name="Morin E."/>
            <person name="Kohler A."/>
            <person name="Barry K."/>
            <person name="LaButti K."/>
            <person name="Morin E."/>
            <person name="Salamov A."/>
            <person name="Lipzen A."/>
            <person name="Mereny Z."/>
            <person name="Hegedus B."/>
            <person name="Baldrian P."/>
            <person name="Stursova M."/>
            <person name="Weitz H."/>
            <person name="Taylor A."/>
            <person name="Grigoriev I.V."/>
            <person name="Nagy L.G."/>
            <person name="Martin F."/>
            <person name="Kauserud H."/>
        </authorList>
    </citation>
    <scope>NUCLEOTIDE SEQUENCE</scope>
    <source>
        <strain evidence="5">CBHHK173m</strain>
    </source>
</reference>
<evidence type="ECO:0000256" key="2">
    <source>
        <dbReference type="ARBA" id="ARBA00022857"/>
    </source>
</evidence>
<comment type="caution">
    <text evidence="5">The sequence shown here is derived from an EMBL/GenBank/DDBJ whole genome shotgun (WGS) entry which is preliminary data.</text>
</comment>
<dbReference type="InterPro" id="IPR020904">
    <property type="entry name" value="Sc_DH/Rdtase_CS"/>
</dbReference>
<evidence type="ECO:0000313" key="6">
    <source>
        <dbReference type="Proteomes" id="UP001222325"/>
    </source>
</evidence>
<accession>A0AAD6U1Y2</accession>
<evidence type="ECO:0008006" key="7">
    <source>
        <dbReference type="Google" id="ProtNLM"/>
    </source>
</evidence>
<dbReference type="GO" id="GO:0016491">
    <property type="term" value="F:oxidoreductase activity"/>
    <property type="evidence" value="ECO:0007669"/>
    <property type="project" value="UniProtKB-KW"/>
</dbReference>
<keyword evidence="6" id="KW-1185">Reference proteome</keyword>
<evidence type="ECO:0000256" key="1">
    <source>
        <dbReference type="ARBA" id="ARBA00006484"/>
    </source>
</evidence>
<dbReference type="Pfam" id="PF00106">
    <property type="entry name" value="adh_short"/>
    <property type="match status" value="1"/>
</dbReference>
<dbReference type="Gene3D" id="3.40.50.720">
    <property type="entry name" value="NAD(P)-binding Rossmann-like Domain"/>
    <property type="match status" value="1"/>
</dbReference>
<dbReference type="InterPro" id="IPR002347">
    <property type="entry name" value="SDR_fam"/>
</dbReference>